<name>A0AAJ7RWL8_9HYME</name>
<accession>A0AAJ7RWL8</accession>
<evidence type="ECO:0000313" key="2">
    <source>
        <dbReference type="RefSeq" id="XP_026666638.1"/>
    </source>
</evidence>
<gene>
    <name evidence="2" type="primary">LOC108632896</name>
</gene>
<protein>
    <submittedName>
        <fullName evidence="2">Protein SFI1 homolog</fullName>
    </submittedName>
</protein>
<proteinExistence type="predicted"/>
<evidence type="ECO:0000313" key="1">
    <source>
        <dbReference type="Proteomes" id="UP000694925"/>
    </source>
</evidence>
<organism evidence="1 2">
    <name type="scientific">Ceratina calcarata</name>
    <dbReference type="NCBI Taxonomy" id="156304"/>
    <lineage>
        <taxon>Eukaryota</taxon>
        <taxon>Metazoa</taxon>
        <taxon>Ecdysozoa</taxon>
        <taxon>Arthropoda</taxon>
        <taxon>Hexapoda</taxon>
        <taxon>Insecta</taxon>
        <taxon>Pterygota</taxon>
        <taxon>Neoptera</taxon>
        <taxon>Endopterygota</taxon>
        <taxon>Hymenoptera</taxon>
        <taxon>Apocrita</taxon>
        <taxon>Aculeata</taxon>
        <taxon>Apoidea</taxon>
        <taxon>Anthophila</taxon>
        <taxon>Apidae</taxon>
        <taxon>Ceratina</taxon>
        <taxon>Zadontomerus</taxon>
    </lineage>
</organism>
<dbReference type="AlphaFoldDB" id="A0AAJ7RWL8"/>
<dbReference type="InterPro" id="IPR052270">
    <property type="entry name" value="CACF_protein"/>
</dbReference>
<dbReference type="Proteomes" id="UP000694925">
    <property type="component" value="Unplaced"/>
</dbReference>
<dbReference type="RefSeq" id="XP_026666638.1">
    <property type="nucleotide sequence ID" value="XM_026810837.1"/>
</dbReference>
<dbReference type="PANTHER" id="PTHR22028">
    <property type="entry name" value="SFI1 SPINDLE BODY DOMAIN-CONTAINING PROTEIN-RELATED"/>
    <property type="match status" value="1"/>
</dbReference>
<keyword evidence="1" id="KW-1185">Reference proteome</keyword>
<dbReference type="KEGG" id="ccal:108632896"/>
<sequence length="245" mass="30319">MRSRLNFNNRAILKNVFEHWKMYVIHKLHRRRVTYKANYFYQMKLQRKVLNALSKNVLLKWEQIVSSMDKCNDISEASPECKIDRIHYSQYLLRKSFKYWCNYIGIMNKKKALLEKAVQFHNSYCLKKCIINWKIFLTLQKKKRYRIEQARKWYEKKILEKCIRVWINVSELESQRSKMGRAIQHYDDKLLIKYFRAWRMYHEYKVKKLKIEVRVLAYSRRKLLKRYFELFVAVVVFPDSRIHIL</sequence>
<reference evidence="2" key="1">
    <citation type="submission" date="2025-08" db="UniProtKB">
        <authorList>
            <consortium name="RefSeq"/>
        </authorList>
    </citation>
    <scope>IDENTIFICATION</scope>
    <source>
        <tissue evidence="2">Whole body</tissue>
    </source>
</reference>
<dbReference type="GeneID" id="108632896"/>